<name>A0A6P2JEX1_BURL3</name>
<evidence type="ECO:0000256" key="1">
    <source>
        <dbReference type="SAM" id="Phobius"/>
    </source>
</evidence>
<keyword evidence="1" id="KW-1133">Transmembrane helix</keyword>
<protein>
    <submittedName>
        <fullName evidence="2">Uncharacterized protein</fullName>
    </submittedName>
</protein>
<accession>A0A6P2JEX1</accession>
<sequence length="338" mass="38331">MSAPRRPRALRDVGWTPTCGYAFLLPFLIFLFIRRSGSFWRRSHRLKHISLTCFQEARPTLERLIVNELYDHVDRRLLADFRRRDQAESLQSPRCPLRQSRIRDMLTSYFWSGDAIRSRRVSDIVLSGTVDVPVPSARVLADWERETSSRLVLEPGDVEAMPLARTQARWPDYKRCVQAMSDWTCALGLPTVLASSDVALMACRGAKYHHDGAQYGSAAFCNLFLSEDRGLDLHFPSTGHRIPLTRGTAVIFDTGQPHGVIQRRSSGFNEVDFATDQDCIQIFLTWELPIEDAHVGQALKVVFDIAPSTSLHLDEEQVWSNGAPAAVCPESGRWYRVD</sequence>
<reference evidence="2 3" key="1">
    <citation type="submission" date="2019-09" db="EMBL/GenBank/DDBJ databases">
        <authorList>
            <person name="Depoorter E."/>
        </authorList>
    </citation>
    <scope>NUCLEOTIDE SEQUENCE [LARGE SCALE GENOMIC DNA]</scope>
    <source>
        <strain evidence="2">R-15945</strain>
    </source>
</reference>
<keyword evidence="1" id="KW-0812">Transmembrane</keyword>
<evidence type="ECO:0000313" key="3">
    <source>
        <dbReference type="Proteomes" id="UP000494174"/>
    </source>
</evidence>
<dbReference type="Proteomes" id="UP000494174">
    <property type="component" value="Unassembled WGS sequence"/>
</dbReference>
<keyword evidence="1" id="KW-0472">Membrane</keyword>
<dbReference type="EMBL" id="CABVPU010000005">
    <property type="protein sequence ID" value="VWB42705.1"/>
    <property type="molecule type" value="Genomic_DNA"/>
</dbReference>
<feature type="transmembrane region" description="Helical" evidence="1">
    <location>
        <begin position="15"/>
        <end position="33"/>
    </location>
</feature>
<dbReference type="AlphaFoldDB" id="A0A6P2JEX1"/>
<organism evidence="2 3">
    <name type="scientific">Burkholderia lata (strain ATCC 17760 / DSM 23089 / LMG 22485 / NCIMB 9086 / R18194 / 383)</name>
    <dbReference type="NCBI Taxonomy" id="482957"/>
    <lineage>
        <taxon>Bacteria</taxon>
        <taxon>Pseudomonadati</taxon>
        <taxon>Pseudomonadota</taxon>
        <taxon>Betaproteobacteria</taxon>
        <taxon>Burkholderiales</taxon>
        <taxon>Burkholderiaceae</taxon>
        <taxon>Burkholderia</taxon>
        <taxon>Burkholderia cepacia complex</taxon>
    </lineage>
</organism>
<evidence type="ECO:0000313" key="2">
    <source>
        <dbReference type="EMBL" id="VWB42705.1"/>
    </source>
</evidence>
<proteinExistence type="predicted"/>
<gene>
    <name evidence="2" type="ORF">BLA15945_01953</name>
</gene>